<comment type="subcellular location">
    <subcellularLocation>
        <location evidence="1">Cytoplasm</location>
        <location evidence="1">Cytoskeleton</location>
    </subcellularLocation>
</comment>
<dbReference type="PROSITE" id="PS51460">
    <property type="entry name" value="GAR"/>
    <property type="match status" value="1"/>
</dbReference>
<gene>
    <name evidence="8" type="ORF">MFLAVUS_004878</name>
</gene>
<comment type="caution">
    <text evidence="8">The sequence shown here is derived from an EMBL/GenBank/DDBJ whole genome shotgun (WGS) entry which is preliminary data.</text>
</comment>
<dbReference type="Gene3D" id="1.10.418.10">
    <property type="entry name" value="Calponin-like domain"/>
    <property type="match status" value="2"/>
</dbReference>
<dbReference type="Gene3D" id="3.30.920.20">
    <property type="entry name" value="Gas2-like domain"/>
    <property type="match status" value="1"/>
</dbReference>
<keyword evidence="2" id="KW-0963">Cytoplasm</keyword>
<evidence type="ECO:0000259" key="7">
    <source>
        <dbReference type="PROSITE" id="PS51460"/>
    </source>
</evidence>
<keyword evidence="4" id="KW-0175">Coiled coil</keyword>
<evidence type="ECO:0000256" key="2">
    <source>
        <dbReference type="ARBA" id="ARBA00022490"/>
    </source>
</evidence>
<evidence type="ECO:0000313" key="9">
    <source>
        <dbReference type="Proteomes" id="UP001473302"/>
    </source>
</evidence>
<dbReference type="SMART" id="SM00033">
    <property type="entry name" value="CH"/>
    <property type="match status" value="2"/>
</dbReference>
<protein>
    <submittedName>
        <fullName evidence="8">Uncharacterized protein</fullName>
    </submittedName>
</protein>
<organism evidence="8 9">
    <name type="scientific">Mucor flavus</name>
    <dbReference type="NCBI Taxonomy" id="439312"/>
    <lineage>
        <taxon>Eukaryota</taxon>
        <taxon>Fungi</taxon>
        <taxon>Fungi incertae sedis</taxon>
        <taxon>Mucoromycota</taxon>
        <taxon>Mucoromycotina</taxon>
        <taxon>Mucoromycetes</taxon>
        <taxon>Mucorales</taxon>
        <taxon>Mucorineae</taxon>
        <taxon>Mucoraceae</taxon>
        <taxon>Mucor</taxon>
    </lineage>
</organism>
<dbReference type="Proteomes" id="UP001473302">
    <property type="component" value="Unassembled WGS sequence"/>
</dbReference>
<evidence type="ECO:0000256" key="3">
    <source>
        <dbReference type="ARBA" id="ARBA00023212"/>
    </source>
</evidence>
<feature type="region of interest" description="Disordered" evidence="5">
    <location>
        <begin position="2836"/>
        <end position="2899"/>
    </location>
</feature>
<dbReference type="Pfam" id="PF00307">
    <property type="entry name" value="CH"/>
    <property type="match status" value="2"/>
</dbReference>
<dbReference type="SUPFAM" id="SSF47576">
    <property type="entry name" value="Calponin-homology domain, CH-domain"/>
    <property type="match status" value="1"/>
</dbReference>
<dbReference type="InterPro" id="IPR003108">
    <property type="entry name" value="GAR_dom"/>
</dbReference>
<evidence type="ECO:0000256" key="5">
    <source>
        <dbReference type="SAM" id="MobiDB-lite"/>
    </source>
</evidence>
<proteinExistence type="predicted"/>
<dbReference type="EMBL" id="BAABUK010000010">
    <property type="protein sequence ID" value="GAA5811441.1"/>
    <property type="molecule type" value="Genomic_DNA"/>
</dbReference>
<dbReference type="InterPro" id="IPR036872">
    <property type="entry name" value="CH_dom_sf"/>
</dbReference>
<evidence type="ECO:0000256" key="4">
    <source>
        <dbReference type="SAM" id="Coils"/>
    </source>
</evidence>
<feature type="domain" description="GAR" evidence="7">
    <location>
        <begin position="2902"/>
        <end position="2976"/>
    </location>
</feature>
<feature type="domain" description="Calponin-homology (CH)" evidence="6">
    <location>
        <begin position="67"/>
        <end position="173"/>
    </location>
</feature>
<evidence type="ECO:0000256" key="1">
    <source>
        <dbReference type="ARBA" id="ARBA00004245"/>
    </source>
</evidence>
<feature type="region of interest" description="Disordered" evidence="5">
    <location>
        <begin position="189"/>
        <end position="216"/>
    </location>
</feature>
<keyword evidence="3" id="KW-0206">Cytoskeleton</keyword>
<dbReference type="PANTHER" id="PTHR11915">
    <property type="entry name" value="SPECTRIN/FILAMIN RELATED CYTOSKELETAL PROTEIN"/>
    <property type="match status" value="1"/>
</dbReference>
<feature type="compositionally biased region" description="Acidic residues" evidence="5">
    <location>
        <begin position="369"/>
        <end position="394"/>
    </location>
</feature>
<feature type="compositionally biased region" description="Low complexity" evidence="5">
    <location>
        <begin position="2882"/>
        <end position="2898"/>
    </location>
</feature>
<feature type="coiled-coil region" evidence="4">
    <location>
        <begin position="1409"/>
        <end position="1443"/>
    </location>
</feature>
<feature type="compositionally biased region" description="Low complexity" evidence="5">
    <location>
        <begin position="1067"/>
        <end position="1090"/>
    </location>
</feature>
<feature type="domain" description="Calponin-homology (CH)" evidence="6">
    <location>
        <begin position="221"/>
        <end position="338"/>
    </location>
</feature>
<feature type="region of interest" description="Disordered" evidence="5">
    <location>
        <begin position="3012"/>
        <end position="3054"/>
    </location>
</feature>
<dbReference type="Pfam" id="PF02187">
    <property type="entry name" value="GAS2"/>
    <property type="match status" value="1"/>
</dbReference>
<feature type="compositionally biased region" description="Low complexity" evidence="5">
    <location>
        <begin position="3024"/>
        <end position="3048"/>
    </location>
</feature>
<reference evidence="8 9" key="1">
    <citation type="submission" date="2024-04" db="EMBL/GenBank/DDBJ databases">
        <title>genome sequences of Mucor flavus KT1a and Helicostylum pulchrum KT1b strains isolated from the surface of a dry-aged beef.</title>
        <authorList>
            <person name="Toyotome T."/>
            <person name="Hosono M."/>
            <person name="Torimaru M."/>
            <person name="Fukuda K."/>
            <person name="Mikami N."/>
        </authorList>
    </citation>
    <scope>NUCLEOTIDE SEQUENCE [LARGE SCALE GENOMIC DNA]</scope>
    <source>
        <strain evidence="8 9">KT1a</strain>
    </source>
</reference>
<dbReference type="InterPro" id="IPR001715">
    <property type="entry name" value="CH_dom"/>
</dbReference>
<feature type="region of interest" description="Disordered" evidence="5">
    <location>
        <begin position="1065"/>
        <end position="1090"/>
    </location>
</feature>
<dbReference type="SUPFAM" id="SSF143575">
    <property type="entry name" value="GAS2 domain-like"/>
    <property type="match status" value="1"/>
</dbReference>
<feature type="region of interest" description="Disordered" evidence="5">
    <location>
        <begin position="1"/>
        <end position="59"/>
    </location>
</feature>
<name>A0ABP9YX58_9FUNG</name>
<feature type="compositionally biased region" description="Basic and acidic residues" evidence="5">
    <location>
        <begin position="48"/>
        <end position="58"/>
    </location>
</feature>
<feature type="compositionally biased region" description="Polar residues" evidence="5">
    <location>
        <begin position="1"/>
        <end position="35"/>
    </location>
</feature>
<evidence type="ECO:0000313" key="8">
    <source>
        <dbReference type="EMBL" id="GAA5811441.1"/>
    </source>
</evidence>
<dbReference type="PROSITE" id="PS50021">
    <property type="entry name" value="CH"/>
    <property type="match status" value="2"/>
</dbReference>
<feature type="region of interest" description="Disordered" evidence="5">
    <location>
        <begin position="352"/>
        <end position="403"/>
    </location>
</feature>
<evidence type="ECO:0000259" key="6">
    <source>
        <dbReference type="PROSITE" id="PS50021"/>
    </source>
</evidence>
<accession>A0ABP9YX58</accession>
<dbReference type="InterPro" id="IPR036534">
    <property type="entry name" value="GAR_dom_sf"/>
</dbReference>
<dbReference type="SMART" id="SM00243">
    <property type="entry name" value="GAS2"/>
    <property type="match status" value="1"/>
</dbReference>
<keyword evidence="9" id="KW-1185">Reference proteome</keyword>
<sequence>MESKKFSSQVNNNNTESQVQTVEQIPNRSSSNRLVSSHLIPPVTTNRTHKDTSGDELNKNIGSDYQEIQIRTLTKWINVQLSQVDEHISSIDKDLKDGKKLLKLLAVVSKNPLLKPERGSMRIHELSNVAQALKFLQDQWGADSLPAIASEAIVNGDVKSTLAITFFIMLKYQIHPILLNNPDFNTKKDPDFNTNKDNLKVPPPSPLPSVSASRSGGKPMAEAKLALLYWVRSQLQDYIQNHIITTIQDFSRSWRSGLAFCLLIHRHDPDLIPTLFTEHIEHASEKETWNTLLSLAFEIAEQHLNVPQYLEPADLTGVDYPHEPSVMMYVSEMYKVMSLKDSKVNKRLHDISLIKPESQDDITPPDSNSPDEEDHDDDDDEEEEEDEEEEDEYELPSTPQPELLITTDDVYQQLDTLSFLLSPNEEKEVEQQLKDNQKSRLLLDQAQQIINKLDPSSSEKQVLYSRYNQLKSEWELLSQRLQVIQHTSNYTNQNDNPIQNQLNGCKISIHPLDGTADIIDRIERSLAAASSLFDNDSNQEFKLEFDHDLNQLQLYKRGITFSQITSALNYELDVIQQLMSNSGVNKSVVTDDLIQSLEQRIHVVNTSIQGVRDEFNLDLLRYDTGDAYFDRFVNLLDDIEDRYETVRDWVDQVRVWFVEAERIRTWIDKQIQIIEERNESDMFNPISRDITIADSMVIHVHEEHQKLKQEIDHFDSDDMNRLRAHVKMLTQTASTEDIFSSDRQDLTPADTSTIEITLTTLTMLNQLTHLLTKRSQLIDLLLLRVKWEDLFGTAVQWIAKTDSELDGFLRGKARWSEKEESTYESSDDDEQGIESVIKTLVSLERKIADFDHGDYSNVLDAYQEMETLENEVLPDYLEVRQLGFEKAFEDLMKRSGFSRKVVEQLLSMINTVSKFKELRDAGERLRYHLLQDTEDKIMQDEDVYTEQVQLFKEESARLITNAETSIPYPSVPEMSTAIGANDSVDNQITNENIKSTISAYSMSLALIADGLDQLLMSRYQLMSLQQRTQEAYGAMTRVRSWMEERIKLLAKSRFDLMLYTDQKQPISSSSSCSDETKAKNSSNNTNATLSTHTAANAVADEDNLLRLEKERDGIASRLEQMENDELSKLFETVRVLEYDVDASNAVSIDRDHLVNGVESLEKTHGQLKALLVDRGLQLDVLKKRIDWETQWSKSNSHLHTIGRKLCDFNVKKARYDPSKENVDKPSYTNDNENMQSFQFIQDRVTELGDRHIISLAECYQDMVDSYALLGQSVTVPEFISTKQSDLKSEYDDLRLLSSYTLDLMTQRSTITEFLLRAQDAHHEGDKIKDAISKKTRRIMVKEEEGAAGTLDDHVTSFKQEVENIWQECGKNMLYPVYNGNWLRSSGHPSSNAALISDANSAGLYRSQVRVQIKALLDKKMDELAALEKSIDQLLQVYRDADRMKALVTQYEQEACQLGGWINQQIEALKQQHVDVSAESFLARGINISDLKKSRLDLFLQVESFEANKVKVLHGQIAQLVQDSVEKKKNQSVDVSAAARNLGEVMDHLSQLKRGLSDQAVTLEAASMRSQWESSLQLGISRLEEMNEQLRQFTAKKNQWISQDDLSQEHVQILQHDLNRLVSQRNKFEKSVLPGIQLNYDAFVEFFPKLARPIATPDHLEARMESLGRTSLRFQESVTARSKELELIKQRIAWEDTVKQALCLLADNESKIEVFIEEKARWQNNNSMEEFVAMHDEEDESKLRTELSGFYNDFQSYQENVILPLQKRFDSLVNEASDHYNGSSVSLLPNAFMKKMQDVVSAQDRNSYYLDFSNQVVSQRCLVAAFILRTAQLEQSAELIREEFIATKANGTAHIAGLLQDHTDRLQKFKAGIEDVRQNLATSIPFPVRSLQNISTQAKLKDETTNSVIHETIEIRNTRLDEICSGLQLLLESKERVSRRRLSLHSYKKQAQAAEAWIDSRHEILTRSNSIIVKKETAVDIEKLKEAVSQADSVGQAMKSTENVFTSLNNTFDKCITAFQDESLDQEEVQDDTHHELAKEIEDIVEPTQKRLSQAWNTLLIEAAETAKNTTALLIENKIQSWLGCLDNLLQRVMSDDSNDDLLSDWADELEQLENREYQNLMVDVEANKSSLSQEQFDNIDLLFKNGSNIMRQIGDRITELQNDLHLGQLIEKYLNDISSLQSLIQVQIDHLNKTNQENVRIDGEASAEDRNGRHQDLVVEYKQASDQITDLKDVHGDVLSQYDTILASDESFKDDAQLDVSSKWQALMSLESMMSALVSRSSQWGKHFNSLTSIRCDLETVKSKLNSTSSEEEKDIEYKQLDEKLNQIGSLLKGELFNLLDELIQDTVNFKPFESQRNDCLELKDLLKVELDQKMTERERYLLVLTVQSVIDRLCDECNTQLELANKHCSVVVFGEDDQNTVEACSQITSANGSVYSHIQNEIDTLRLNQCNELVTKLNCTDAEINTLIGPLTAVLIQLDKTTQSEKECLSLANLVSQYMISQDSLLSNIESYSERASTEDVNEDVLFYLEARLESLDENKKEVNSMAQSIIKFKFKYLMQSKIRMANVSAKVERSQEMIDNKYNAFMVSLKNSRVAIEKVKRRQSIVAKLNDLIVFIADMSDRANALQLTGAHDSSSEELEFKELCQDFYQTLDKKMKATDGLLKDYEGADADEEIKLLRERLSADKDALSILISIKKKQASDEGDLTEFLAIMSEFDEQIVIVLAAIENASPHHSGIVNNKFVKADLQALLRSLVAAYKQHQITINATLDRAVTESKKQFLGNNERVATTIQKATKKWAQVQAAAAARERELQTCVGKLDHEFFTKLAMAKTTPKRSRHVLPPQPASVKRHPAAANGRYFNTVSPFPRRSVDESSRKSSKTPTSASSSASRLSRPSYVPDPRNALDIELSHIVNASPYRITVKIVPDQVGKYWFGDENPKLVYCRILPSQLVMVRVGGGWVELSKFLRDHGLTEGVSSRPSSSNENIVHQETQPFQEGYLQTFRASSPTGRVTIRGGGGAGNSSSLASTRSSSKSSGSRSKSPLPGFVDGDKYISVDEAGNHVVVKMKKANSDAKMPTIKKKQ</sequence>